<feature type="signal peptide" evidence="1">
    <location>
        <begin position="1"/>
        <end position="19"/>
    </location>
</feature>
<feature type="chain" id="PRO_5045230919" description="DUF3558 domain-containing protein" evidence="1">
    <location>
        <begin position="20"/>
        <end position="312"/>
    </location>
</feature>
<evidence type="ECO:0000313" key="2">
    <source>
        <dbReference type="EMBL" id="WUV42300.1"/>
    </source>
</evidence>
<sequence>MFRRLALIAVLMVVVAACQDGGPDQLVAAGATGAQDEKLARLRNTDVCALLPRAELAKLGPVTAVGTNELYECEAQLGEDQKNRTRVNWSVRALDDVAMDVGTTVTIEGLTVSMISDKDTRPPEEIASARFRICNAFAQLPAGGSMLLTLTIPPGAEPCAGAQSLVTVALAEWKRTPRLGDSPDTVQTPVAGADPCAVLTKLPNAVRGDTQWVDRCWFELDGHSIYLEYKHATNREFENYLPMKVGGRQAYRTSKDDNASYMIRVGPTFDPAADEYDFANVPAVTINAVSSHNQATLEKVTAAVMTIFPNAA</sequence>
<keyword evidence="3" id="KW-1185">Reference proteome</keyword>
<dbReference type="PROSITE" id="PS51257">
    <property type="entry name" value="PROKAR_LIPOPROTEIN"/>
    <property type="match status" value="1"/>
</dbReference>
<proteinExistence type="predicted"/>
<dbReference type="RefSeq" id="WP_329405118.1">
    <property type="nucleotide sequence ID" value="NZ_CP109441.1"/>
</dbReference>
<protein>
    <recommendedName>
        <fullName evidence="4">DUF3558 domain-containing protein</fullName>
    </recommendedName>
</protein>
<dbReference type="EMBL" id="CP109441">
    <property type="protein sequence ID" value="WUV42300.1"/>
    <property type="molecule type" value="Genomic_DNA"/>
</dbReference>
<organism evidence="2 3">
    <name type="scientific">Nocardia vinacea</name>
    <dbReference type="NCBI Taxonomy" id="96468"/>
    <lineage>
        <taxon>Bacteria</taxon>
        <taxon>Bacillati</taxon>
        <taxon>Actinomycetota</taxon>
        <taxon>Actinomycetes</taxon>
        <taxon>Mycobacteriales</taxon>
        <taxon>Nocardiaceae</taxon>
        <taxon>Nocardia</taxon>
    </lineage>
</organism>
<name>A0ABZ1YGH2_9NOCA</name>
<evidence type="ECO:0000313" key="3">
    <source>
        <dbReference type="Proteomes" id="UP001432062"/>
    </source>
</evidence>
<evidence type="ECO:0008006" key="4">
    <source>
        <dbReference type="Google" id="ProtNLM"/>
    </source>
</evidence>
<evidence type="ECO:0000256" key="1">
    <source>
        <dbReference type="SAM" id="SignalP"/>
    </source>
</evidence>
<accession>A0ABZ1YGH2</accession>
<reference evidence="2" key="1">
    <citation type="submission" date="2022-10" db="EMBL/GenBank/DDBJ databases">
        <title>The complete genomes of actinobacterial strains from the NBC collection.</title>
        <authorList>
            <person name="Joergensen T.S."/>
            <person name="Alvarez Arevalo M."/>
            <person name="Sterndorff E.B."/>
            <person name="Faurdal D."/>
            <person name="Vuksanovic O."/>
            <person name="Mourched A.-S."/>
            <person name="Charusanti P."/>
            <person name="Shaw S."/>
            <person name="Blin K."/>
            <person name="Weber T."/>
        </authorList>
    </citation>
    <scope>NUCLEOTIDE SEQUENCE</scope>
    <source>
        <strain evidence="2">NBC_01482</strain>
    </source>
</reference>
<dbReference type="Proteomes" id="UP001432062">
    <property type="component" value="Chromosome"/>
</dbReference>
<gene>
    <name evidence="2" type="ORF">OG563_23800</name>
</gene>
<keyword evidence="1" id="KW-0732">Signal</keyword>